<dbReference type="GO" id="GO:0006354">
    <property type="term" value="P:DNA-templated transcription elongation"/>
    <property type="evidence" value="ECO:0007669"/>
    <property type="project" value="TreeGrafter"/>
</dbReference>
<dbReference type="Proteomes" id="UP000324974">
    <property type="component" value="Chromosome"/>
</dbReference>
<dbReference type="KEGG" id="lrs:PX52LOC_04502"/>
<feature type="domain" description="Transcription elongation factor GreA/GreB C-terminal" evidence="1">
    <location>
        <begin position="63"/>
        <end position="136"/>
    </location>
</feature>
<dbReference type="Pfam" id="PF01272">
    <property type="entry name" value="GreA_GreB"/>
    <property type="match status" value="1"/>
</dbReference>
<dbReference type="PROSITE" id="PS00830">
    <property type="entry name" value="GREAB_2"/>
    <property type="match status" value="1"/>
</dbReference>
<keyword evidence="2" id="KW-0648">Protein biosynthesis</keyword>
<sequence length="144" mass="16024">MGKKVNAAGPLTDRGIFIATDDRVLLEALLRRAVDHPLQQAGSLAALAEELRRARVVPRTELPPDVVSMGSTVRIRDLETGEDETYTLVYPDESDIEDEKLSVLSPVGTALLGYRSGDEIEWPVPAGVRRFRVEEVMLQPERMR</sequence>
<dbReference type="InterPro" id="IPR036953">
    <property type="entry name" value="GreA/GreB_C_sf"/>
</dbReference>
<proteinExistence type="predicted"/>
<dbReference type="InterPro" id="IPR023459">
    <property type="entry name" value="Tscrpt_elong_fac_GreA/B_fam"/>
</dbReference>
<reference evidence="3" key="1">
    <citation type="submission" date="2019-08" db="EMBL/GenBank/DDBJ databases">
        <title>Limnoglobus roseus gen. nov., sp. nov., a novel freshwater planctomycete with a giant genome from the family Gemmataceae.</title>
        <authorList>
            <person name="Kulichevskaya I.S."/>
            <person name="Naumoff D.G."/>
            <person name="Miroshnikov K."/>
            <person name="Ivanova A."/>
            <person name="Philippov D.A."/>
            <person name="Hakobyan A."/>
            <person name="Rijpstra I.C."/>
            <person name="Sinninghe Damste J.S."/>
            <person name="Liesack W."/>
            <person name="Dedysh S.N."/>
        </authorList>
    </citation>
    <scope>NUCLEOTIDE SEQUENCE [LARGE SCALE GENOMIC DNA]</scope>
    <source>
        <strain evidence="3">PX52</strain>
    </source>
</reference>
<dbReference type="InterPro" id="IPR001437">
    <property type="entry name" value="Tscrpt_elong_fac_GreA/B_C"/>
</dbReference>
<protein>
    <submittedName>
        <fullName evidence="2">Transcription elongation factor GreA</fullName>
    </submittedName>
</protein>
<dbReference type="PANTHER" id="PTHR30437">
    <property type="entry name" value="TRANSCRIPTION ELONGATION FACTOR GREA"/>
    <property type="match status" value="1"/>
</dbReference>
<dbReference type="SUPFAM" id="SSF54534">
    <property type="entry name" value="FKBP-like"/>
    <property type="match status" value="1"/>
</dbReference>
<dbReference type="GO" id="GO:0070063">
    <property type="term" value="F:RNA polymerase binding"/>
    <property type="evidence" value="ECO:0007669"/>
    <property type="project" value="InterPro"/>
</dbReference>
<dbReference type="OrthoDB" id="192847at2"/>
<name>A0A5C1AGZ2_9BACT</name>
<dbReference type="AlphaFoldDB" id="A0A5C1AGZ2"/>
<dbReference type="PANTHER" id="PTHR30437:SF5">
    <property type="entry name" value="REGULATOR OF NUCLEOSIDE DIPHOSPHATE KINASE"/>
    <property type="match status" value="1"/>
</dbReference>
<dbReference type="InterPro" id="IPR018151">
    <property type="entry name" value="TF_GreA/GreB_CS"/>
</dbReference>
<dbReference type="EMBL" id="CP042425">
    <property type="protein sequence ID" value="QEL17513.1"/>
    <property type="molecule type" value="Genomic_DNA"/>
</dbReference>
<evidence type="ECO:0000313" key="3">
    <source>
        <dbReference type="Proteomes" id="UP000324974"/>
    </source>
</evidence>
<organism evidence="2 3">
    <name type="scientific">Limnoglobus roseus</name>
    <dbReference type="NCBI Taxonomy" id="2598579"/>
    <lineage>
        <taxon>Bacteria</taxon>
        <taxon>Pseudomonadati</taxon>
        <taxon>Planctomycetota</taxon>
        <taxon>Planctomycetia</taxon>
        <taxon>Gemmatales</taxon>
        <taxon>Gemmataceae</taxon>
        <taxon>Limnoglobus</taxon>
    </lineage>
</organism>
<dbReference type="GO" id="GO:0003746">
    <property type="term" value="F:translation elongation factor activity"/>
    <property type="evidence" value="ECO:0007669"/>
    <property type="project" value="UniProtKB-KW"/>
</dbReference>
<evidence type="ECO:0000313" key="2">
    <source>
        <dbReference type="EMBL" id="QEL17513.1"/>
    </source>
</evidence>
<dbReference type="GO" id="GO:0032784">
    <property type="term" value="P:regulation of DNA-templated transcription elongation"/>
    <property type="evidence" value="ECO:0007669"/>
    <property type="project" value="InterPro"/>
</dbReference>
<gene>
    <name evidence="2" type="ORF">PX52LOC_04502</name>
</gene>
<dbReference type="RefSeq" id="WP_149112111.1">
    <property type="nucleotide sequence ID" value="NZ_CP042425.1"/>
</dbReference>
<evidence type="ECO:0000259" key="1">
    <source>
        <dbReference type="Pfam" id="PF01272"/>
    </source>
</evidence>
<keyword evidence="2" id="KW-0251">Elongation factor</keyword>
<keyword evidence="3" id="KW-1185">Reference proteome</keyword>
<dbReference type="NCBIfam" id="NF004396">
    <property type="entry name" value="PRK05753.1"/>
    <property type="match status" value="1"/>
</dbReference>
<dbReference type="Gene3D" id="3.10.50.30">
    <property type="entry name" value="Transcription elongation factor, GreA/GreB, C-terminal domain"/>
    <property type="match status" value="1"/>
</dbReference>
<dbReference type="GO" id="GO:0003677">
    <property type="term" value="F:DNA binding"/>
    <property type="evidence" value="ECO:0007669"/>
    <property type="project" value="InterPro"/>
</dbReference>
<accession>A0A5C1AGZ2</accession>